<gene>
    <name evidence="3" type="ORF">D8S82_14100</name>
</gene>
<comment type="caution">
    <text evidence="3">The sequence shown here is derived from an EMBL/GenBank/DDBJ whole genome shotgun (WGS) entry which is preliminary data.</text>
</comment>
<dbReference type="InterPro" id="IPR027417">
    <property type="entry name" value="P-loop_NTPase"/>
</dbReference>
<dbReference type="PANTHER" id="PTHR41259:SF1">
    <property type="entry name" value="DOUBLE-STRAND BREAK REPAIR RAD50 ATPASE, PUTATIVE-RELATED"/>
    <property type="match status" value="1"/>
</dbReference>
<dbReference type="PANTHER" id="PTHR41259">
    <property type="entry name" value="DOUBLE-STRAND BREAK REPAIR RAD50 ATPASE, PUTATIVE-RELATED"/>
    <property type="match status" value="1"/>
</dbReference>
<dbReference type="Proteomes" id="UP000315759">
    <property type="component" value="Unassembled WGS sequence"/>
</dbReference>
<dbReference type="InterPro" id="IPR038734">
    <property type="entry name" value="YhaN_AAA"/>
</dbReference>
<keyword evidence="1" id="KW-0175">Coiled coil</keyword>
<protein>
    <submittedName>
        <fullName evidence="3">AAA family ATPase</fullName>
    </submittedName>
</protein>
<feature type="domain" description="YhaN AAA" evidence="2">
    <location>
        <begin position="1"/>
        <end position="212"/>
    </location>
</feature>
<dbReference type="SUPFAM" id="SSF52540">
    <property type="entry name" value="P-loop containing nucleoside triphosphate hydrolases"/>
    <property type="match status" value="1"/>
</dbReference>
<evidence type="ECO:0000313" key="3">
    <source>
        <dbReference type="EMBL" id="TQR85915.1"/>
    </source>
</evidence>
<dbReference type="RefSeq" id="WP_142552691.1">
    <property type="nucleotide sequence ID" value="NZ_VIFX01000016.1"/>
</dbReference>
<evidence type="ECO:0000256" key="1">
    <source>
        <dbReference type="SAM" id="Coils"/>
    </source>
</evidence>
<sequence length="872" mass="93151">MKLHRLVLRNYRGVAHRDIEFPDRGVVVVSGANEIGKSSMIEALDLLLEAKDRSTKKEVKQVKPTHADEGAEITAVISTGPYRFEYFKRFHKKPETRLTVSAPQREQLTGDEAHERVLAILAETVDTELWQAQRVLQSGSTASVDLSGCDALARALDAAAGQAVTLSGSEPLLVDRIDAEFRQYFTTTGRATGPLAAAVTRLRDARQAVEQCHAAVGEVDEAVVRHAKLSEERDRVARDRVQSDARLKAARTAAAAVKQLEDRLTHARALAEPAEMARAASEAALGERRRLRAELTERTATITALETAVTAAADDEVAANDTAVAAAAAAEAARVAAAERLARVEAVRRTAERVARRSEAARLDGKLGKIDAVARELAGVEAELAQITLTDDVMRDVEMAALATERAAFQAELASARVELDAAVDIQVMVDGQPVELSPGVTWTQNVTTSAAVELPGVVTVRLIPGAPAADSQGRLDKAREMLAALLDEAGVADVAAARVLDAKRRELLGRVDRLSATGDALIGEDSVADLRARLVALTEALVEHPDADPGVDDVRAELETATEAYRSARADEEALREAATTAASQAMRVAGAATVLRSKLDTARDEVAAATERLARQRDSQSDDQLVIQAEADAERARGVAAGVLAIEAELADAGPAAVAAELADAERRAAALEEQHAAVTGDLREVAAQLRVYGSEGRKGRLDEAETECEHAATEHDRILRRAGAAQLLQSVMTRHRDESRQRYVDPFRSEVERLGRIVFGSDFEVEIDADLRILSRTLAGCTVPFDSLSGGAKEQLGIVARLASAALVAKEDGVPVVIDDALGFSDPNRLARMAEVFDAVGGDGQVIVLTCSPERYAGIVDARHLELSA</sequence>
<dbReference type="EMBL" id="VIFX01000016">
    <property type="protein sequence ID" value="TQR85915.1"/>
    <property type="molecule type" value="Genomic_DNA"/>
</dbReference>
<accession>A0A544W0Y9</accession>
<dbReference type="Pfam" id="PF13514">
    <property type="entry name" value="AAA_27"/>
    <property type="match status" value="1"/>
</dbReference>
<reference evidence="3 4" key="1">
    <citation type="submission" date="2018-10" db="EMBL/GenBank/DDBJ databases">
        <title>Draft genome of Mycobacterium hodleri strain B.</title>
        <authorList>
            <person name="Amande T.J."/>
            <person name="Mcgenity T.J."/>
        </authorList>
    </citation>
    <scope>NUCLEOTIDE SEQUENCE [LARGE SCALE GENOMIC DNA]</scope>
    <source>
        <strain evidence="3 4">B</strain>
    </source>
</reference>
<dbReference type="AlphaFoldDB" id="A0A544W0Y9"/>
<proteinExistence type="predicted"/>
<dbReference type="Gene3D" id="3.40.50.300">
    <property type="entry name" value="P-loop containing nucleotide triphosphate hydrolases"/>
    <property type="match status" value="2"/>
</dbReference>
<evidence type="ECO:0000259" key="2">
    <source>
        <dbReference type="Pfam" id="PF13514"/>
    </source>
</evidence>
<feature type="coiled-coil region" evidence="1">
    <location>
        <begin position="552"/>
        <end position="621"/>
    </location>
</feature>
<organism evidence="3 4">
    <name type="scientific">Mycolicibacterium hodleri</name>
    <dbReference type="NCBI Taxonomy" id="49897"/>
    <lineage>
        <taxon>Bacteria</taxon>
        <taxon>Bacillati</taxon>
        <taxon>Actinomycetota</taxon>
        <taxon>Actinomycetes</taxon>
        <taxon>Mycobacteriales</taxon>
        <taxon>Mycobacteriaceae</taxon>
        <taxon>Mycolicibacterium</taxon>
    </lineage>
</organism>
<feature type="coiled-coil region" evidence="1">
    <location>
        <begin position="664"/>
        <end position="724"/>
    </location>
</feature>
<keyword evidence="4" id="KW-1185">Reference proteome</keyword>
<evidence type="ECO:0000313" key="4">
    <source>
        <dbReference type="Proteomes" id="UP000315759"/>
    </source>
</evidence>
<name>A0A544W0Y9_9MYCO</name>